<proteinExistence type="predicted"/>
<reference evidence="1 2" key="2">
    <citation type="journal article" date="2022" name="Mol. Ecol. Resour.">
        <title>The genomes of chicory, endive, great burdock and yacon provide insights into Asteraceae paleo-polyploidization history and plant inulin production.</title>
        <authorList>
            <person name="Fan W."/>
            <person name="Wang S."/>
            <person name="Wang H."/>
            <person name="Wang A."/>
            <person name="Jiang F."/>
            <person name="Liu H."/>
            <person name="Zhao H."/>
            <person name="Xu D."/>
            <person name="Zhang Y."/>
        </authorList>
    </citation>
    <scope>NUCLEOTIDE SEQUENCE [LARGE SCALE GENOMIC DNA]</scope>
    <source>
        <strain evidence="2">cv. Yunnan</strain>
        <tissue evidence="1">Leaves</tissue>
    </source>
</reference>
<gene>
    <name evidence="1" type="ORF">L1987_54317</name>
</gene>
<reference evidence="2" key="1">
    <citation type="journal article" date="2022" name="Mol. Ecol. Resour.">
        <title>The genomes of chicory, endive, great burdock and yacon provide insights into Asteraceae palaeo-polyploidization history and plant inulin production.</title>
        <authorList>
            <person name="Fan W."/>
            <person name="Wang S."/>
            <person name="Wang H."/>
            <person name="Wang A."/>
            <person name="Jiang F."/>
            <person name="Liu H."/>
            <person name="Zhao H."/>
            <person name="Xu D."/>
            <person name="Zhang Y."/>
        </authorList>
    </citation>
    <scope>NUCLEOTIDE SEQUENCE [LARGE SCALE GENOMIC DNA]</scope>
    <source>
        <strain evidence="2">cv. Yunnan</strain>
    </source>
</reference>
<accession>A0ACB9E6U3</accession>
<sequence>MKFRKKKDIVYQDPSICFGKGTLALKSGGVALFSRESSESPKEIYCQDGACFVASSSGCSKHSKNESHSYSTKVFSSAADDMMAMIASFLTSYENFIGGKITVPDMIEEDFKQGKDHLKRTGKKFIGASSKTRMGMDKSKVKCYNCQEFGHFARECTKPRNQNQGSSNSQGNQNKQNTYIALTSQQDENYGWGIHLEDIVAHVSQDFLTEVHHEDRSESGSSDIDFTDSGSLHESEESVSQKSELKLSNEVLPNDGAVEKTEVTKLLRKVEGYKNSSFLLEYYNEKTSGVKVIGGVGSCPSFDDTDIGGGVGYCPPFNENYIPCLTEEVLIKDLEPRTVLNINHVTGEDMIYDDSTDDCVLKECKCDKKLGVQIVSNSVKRVEKIVYAGETTQPKENLSRPQRHRRNKRLRSFSNNQWRNLIGTPRSTVGNHGYVDSGCSRHMMGNLNLLENVKEIQGGYVAFSGKKRGNISGQGTLSNGRLSFEKVNYVEQLEHNLLSVSQVCDKDFSFHFNKSECLVLKPGFVIPEDWILMLAPRKNDTYMLDMSTATTTSSVPTCLILNSSESDSTLWHWKMAHIHFRKMNYLVKNGLVSGVPAMRFHVNEDCIPCKKGKQHKKSHLSKLTNSIMTPLELLHMDLFGPISVKSEDGKSYCLVVTDDYSRFSWVKFLASKDETTEILKFLIVGLEKLFKLQVKRIRSDNGTEFKNGNMGLFCLQKGIYYEFSAPYVPQQNGVAERKNRTLIEMARTMLSDSKLPVTFWDEAVNTACHVLNRVLTVNKYNKTCYELLNNRKPNLAYLLPFGNPCTLLKTHDVPSKFSSKAIEGIFLGYVVNSHNKIFFNKESRQIEEWFHIDCNNHYVPQDAKGPSWAFDYDALLRSFNITSAISLDEDAILYQSYCNDDSTVDPRSVIPIVDTPSVDPNVASTSGTIQHDDTDDDEVVFQESSNDIQNIVDDSSASTSVEGELPSNLDAVIQASYIPQSQVHKNHPPDNIIGDLHAGVQTRHRTLAENSCLYAQIVDTGSRSIGTKWVFKCKRDDRGVVVRNKARLVVQGFNQQEGFDYTEVYAQVTRIEAIRLFLAYASFKGFKVFQLDVKCAFLFGKVKEEVYVKQPPGFEDPKFADKVFKLDKALYGLHQAPQAWYETLSVHLLKNGFEPFNTPIPVNHKLNSDLKGKEVDCRLYRGMTGSLMYLTASRPDIMFAVCLCSRFQSKPKESHLIAVKRIFRYLKGKPWLGLWYPINSDFDFKAFTDSDYGGCGTPMMSDNTATKSITTNPVKHSKTKHVEIRHHSIRDCEEKRLIELVKVHTDDNFADLFTKAFDRSRFEFLTQMIVPRVPTKVYDRRQKSLGKKKVKLPRCKSVRGPPPNAVLGKRKLQDETSSSEDDEAPTAKGPKLMASAIHAAQEREDREFVDSLIVTPVSSQSTTPQITPTMSKVNEEAGLSTRDTRDERKQSLETQVLAEMQILVNQLVKRLDAQGEKAQKDKTTCHSIGIQKNPDDDDELSAGDGLGERQHAASNPSLTQGESEFIVEAIMMTSGYNEANDGDNEANDANMLDNSLFEYSDMDDADKIECLLDLDDVFDNDDTEEEDLEEGEIVEVKLENDNQKIVYEG</sequence>
<organism evidence="1 2">
    <name type="scientific">Smallanthus sonchifolius</name>
    <dbReference type="NCBI Taxonomy" id="185202"/>
    <lineage>
        <taxon>Eukaryota</taxon>
        <taxon>Viridiplantae</taxon>
        <taxon>Streptophyta</taxon>
        <taxon>Embryophyta</taxon>
        <taxon>Tracheophyta</taxon>
        <taxon>Spermatophyta</taxon>
        <taxon>Magnoliopsida</taxon>
        <taxon>eudicotyledons</taxon>
        <taxon>Gunneridae</taxon>
        <taxon>Pentapetalae</taxon>
        <taxon>asterids</taxon>
        <taxon>campanulids</taxon>
        <taxon>Asterales</taxon>
        <taxon>Asteraceae</taxon>
        <taxon>Asteroideae</taxon>
        <taxon>Heliantheae alliance</taxon>
        <taxon>Millerieae</taxon>
        <taxon>Smallanthus</taxon>
    </lineage>
</organism>
<evidence type="ECO:0000313" key="1">
    <source>
        <dbReference type="EMBL" id="KAI3754532.1"/>
    </source>
</evidence>
<keyword evidence="2" id="KW-1185">Reference proteome</keyword>
<protein>
    <submittedName>
        <fullName evidence="1">Uncharacterized protein</fullName>
    </submittedName>
</protein>
<name>A0ACB9E6U3_9ASTR</name>
<comment type="caution">
    <text evidence="1">The sequence shown here is derived from an EMBL/GenBank/DDBJ whole genome shotgun (WGS) entry which is preliminary data.</text>
</comment>
<dbReference type="Proteomes" id="UP001056120">
    <property type="component" value="Linkage Group LG18"/>
</dbReference>
<evidence type="ECO:0000313" key="2">
    <source>
        <dbReference type="Proteomes" id="UP001056120"/>
    </source>
</evidence>
<dbReference type="EMBL" id="CM042035">
    <property type="protein sequence ID" value="KAI3754532.1"/>
    <property type="molecule type" value="Genomic_DNA"/>
</dbReference>